<evidence type="ECO:0000313" key="1">
    <source>
        <dbReference type="EMBL" id="SED37827.1"/>
    </source>
</evidence>
<protein>
    <submittedName>
        <fullName evidence="1">Uncharacterized protein</fullName>
    </submittedName>
</protein>
<dbReference type="RefSeq" id="WP_092320955.1">
    <property type="nucleotide sequence ID" value="NZ_FNTJ01000003.1"/>
</dbReference>
<name>A0A1H5A6F1_9PSED</name>
<keyword evidence="2" id="KW-1185">Reference proteome</keyword>
<evidence type="ECO:0000313" key="2">
    <source>
        <dbReference type="Proteomes" id="UP000198982"/>
    </source>
</evidence>
<dbReference type="EMBL" id="FNTJ01000003">
    <property type="protein sequence ID" value="SED37827.1"/>
    <property type="molecule type" value="Genomic_DNA"/>
</dbReference>
<dbReference type="AlphaFoldDB" id="A0A1H5A6F1"/>
<dbReference type="Proteomes" id="UP000198982">
    <property type="component" value="Unassembled WGS sequence"/>
</dbReference>
<proteinExistence type="predicted"/>
<reference evidence="2" key="1">
    <citation type="submission" date="2016-10" db="EMBL/GenBank/DDBJ databases">
        <authorList>
            <person name="Varghese N."/>
            <person name="Submissions S."/>
        </authorList>
    </citation>
    <scope>NUCLEOTIDE SEQUENCE [LARGE SCALE GENOMIC DNA]</scope>
    <source>
        <strain evidence="2">DSM 9751</strain>
    </source>
</reference>
<gene>
    <name evidence="1" type="ORF">SAMN05216178_7004</name>
</gene>
<organism evidence="1 2">
    <name type="scientific">Pseudomonas saponiphila</name>
    <dbReference type="NCBI Taxonomy" id="556534"/>
    <lineage>
        <taxon>Bacteria</taxon>
        <taxon>Pseudomonadati</taxon>
        <taxon>Pseudomonadota</taxon>
        <taxon>Gammaproteobacteria</taxon>
        <taxon>Pseudomonadales</taxon>
        <taxon>Pseudomonadaceae</taxon>
        <taxon>Pseudomonas</taxon>
    </lineage>
</organism>
<accession>A0A1H5A6F1</accession>
<sequence length="75" mass="8231">MSAIQAQALVTGNQKMTDAQWKKEATRLKGAITRAKSRVSTLVTLAEKIEARAAQKAAEEALREHKLNYHELVAG</sequence>